<proteinExistence type="predicted"/>
<organism evidence="1 2">
    <name type="scientific">Trametes coccinea (strain BRFM310)</name>
    <name type="common">Pycnoporus coccineus</name>
    <dbReference type="NCBI Taxonomy" id="1353009"/>
    <lineage>
        <taxon>Eukaryota</taxon>
        <taxon>Fungi</taxon>
        <taxon>Dikarya</taxon>
        <taxon>Basidiomycota</taxon>
        <taxon>Agaricomycotina</taxon>
        <taxon>Agaricomycetes</taxon>
        <taxon>Polyporales</taxon>
        <taxon>Polyporaceae</taxon>
        <taxon>Trametes</taxon>
    </lineage>
</organism>
<protein>
    <recommendedName>
        <fullName evidence="3">K Homology domain-containing protein</fullName>
    </recommendedName>
</protein>
<keyword evidence="2" id="KW-1185">Reference proteome</keyword>
<evidence type="ECO:0000313" key="1">
    <source>
        <dbReference type="EMBL" id="OSD06837.1"/>
    </source>
</evidence>
<dbReference type="AlphaFoldDB" id="A0A1Y2J0I8"/>
<gene>
    <name evidence="1" type="ORF">PYCCODRAFT_772195</name>
</gene>
<evidence type="ECO:0008006" key="3">
    <source>
        <dbReference type="Google" id="ProtNLM"/>
    </source>
</evidence>
<evidence type="ECO:0000313" key="2">
    <source>
        <dbReference type="Proteomes" id="UP000193067"/>
    </source>
</evidence>
<accession>A0A1Y2J0I8</accession>
<reference evidence="1 2" key="1">
    <citation type="journal article" date="2015" name="Biotechnol. Biofuels">
        <title>Enhanced degradation of softwood versus hardwood by the white-rot fungus Pycnoporus coccineus.</title>
        <authorList>
            <person name="Couturier M."/>
            <person name="Navarro D."/>
            <person name="Chevret D."/>
            <person name="Henrissat B."/>
            <person name="Piumi F."/>
            <person name="Ruiz-Duenas F.J."/>
            <person name="Martinez A.T."/>
            <person name="Grigoriev I.V."/>
            <person name="Riley R."/>
            <person name="Lipzen A."/>
            <person name="Berrin J.G."/>
            <person name="Master E.R."/>
            <person name="Rosso M.N."/>
        </authorList>
    </citation>
    <scope>NUCLEOTIDE SEQUENCE [LARGE SCALE GENOMIC DNA]</scope>
    <source>
        <strain evidence="1 2">BRFM310</strain>
    </source>
</reference>
<sequence length="135" mass="14864">MWPLRDVLCVPHSRLSHCGYVSDRNRLNLKKMRGATLSVCIAMGASSAGVCLGRSGSTVRNLSDDSPSKRPWEAPVRRCACKYDTRCRATQRLDASPRRAITSNIDIAENPKDNRQFLGGMARAGNPDALMLFKA</sequence>
<name>A0A1Y2J0I8_TRAC3</name>
<dbReference type="Proteomes" id="UP000193067">
    <property type="component" value="Unassembled WGS sequence"/>
</dbReference>
<dbReference type="EMBL" id="KZ084089">
    <property type="protein sequence ID" value="OSD06837.1"/>
    <property type="molecule type" value="Genomic_DNA"/>
</dbReference>